<dbReference type="InterPro" id="IPR036388">
    <property type="entry name" value="WH-like_DNA-bd_sf"/>
</dbReference>
<dbReference type="CDD" id="cd00609">
    <property type="entry name" value="AAT_like"/>
    <property type="match status" value="1"/>
</dbReference>
<evidence type="ECO:0000256" key="2">
    <source>
        <dbReference type="ARBA" id="ARBA00022898"/>
    </source>
</evidence>
<dbReference type="SUPFAM" id="SSF53383">
    <property type="entry name" value="PLP-dependent transferases"/>
    <property type="match status" value="1"/>
</dbReference>
<dbReference type="SMART" id="SM00345">
    <property type="entry name" value="HTH_GNTR"/>
    <property type="match status" value="1"/>
</dbReference>
<keyword evidence="3" id="KW-0805">Transcription regulation</keyword>
<dbReference type="GO" id="GO:0008483">
    <property type="term" value="F:transaminase activity"/>
    <property type="evidence" value="ECO:0007669"/>
    <property type="project" value="UniProtKB-KW"/>
</dbReference>
<proteinExistence type="inferred from homology"/>
<dbReference type="SUPFAM" id="SSF46785">
    <property type="entry name" value="Winged helix' DNA-binding domain"/>
    <property type="match status" value="1"/>
</dbReference>
<dbReference type="PROSITE" id="PS50949">
    <property type="entry name" value="HTH_GNTR"/>
    <property type="match status" value="1"/>
</dbReference>
<dbReference type="InterPro" id="IPR036390">
    <property type="entry name" value="WH_DNA-bd_sf"/>
</dbReference>
<dbReference type="Gene3D" id="3.90.1150.10">
    <property type="entry name" value="Aspartate Aminotransferase, domain 1"/>
    <property type="match status" value="1"/>
</dbReference>
<dbReference type="PANTHER" id="PTHR46577:SF2">
    <property type="entry name" value="TRANSCRIPTIONAL REGULATORY PROTEIN"/>
    <property type="match status" value="1"/>
</dbReference>
<dbReference type="Gene3D" id="3.40.640.10">
    <property type="entry name" value="Type I PLP-dependent aspartate aminotransferase-like (Major domain)"/>
    <property type="match status" value="1"/>
</dbReference>
<dbReference type="EMBL" id="CP136600">
    <property type="protein sequence ID" value="WOH37983.1"/>
    <property type="molecule type" value="Genomic_DNA"/>
</dbReference>
<name>A0ABZ0GQA7_9GAMM</name>
<sequence length="470" mass="52768">MTVNKYQALANKIISQVNTGQLCFGEKLPSIRTMANTHNVSKNTVIKALADLERNDYIEARIRQGFFVKFKGLKNDAPVPLNVEIQPVEVTIPQIFYDIMQRSAAFDILPSANEQYQSKYLLQLQKDINKATKNSPFIKASYYDSPIGLLNLRKQIRERYRNRGFLINESDLCITSGCQHSLFLSLFSVCKPGDTVAVESPGYYGIIQLLEQLQLNIVEIPVSGDTGIELNALAQAAEKWDIVAVVVTPSFSTPTGALMPINNRQRLINIANMHNLAVIEDDIYGELGFDSNLPPVKSFDTEQRVILCSSFSKCLSRDLRIGWVSGGRWHDKIIRLKLTSQLASGQLQQQAVADFMVNGHFKRHINSFKNSLLLHRNQLLSALLQYGPVSIKYTLPNGGLALWVEFEQHVDTTKLYSKALKENIILTPGQLFSSAGHFKNSIRISFNHPFTGQRLNALKQVTTKLIKSVL</sequence>
<dbReference type="InterPro" id="IPR015424">
    <property type="entry name" value="PyrdxlP-dep_Trfase"/>
</dbReference>
<keyword evidence="7" id="KW-0032">Aminotransferase</keyword>
<dbReference type="Gene3D" id="1.10.10.10">
    <property type="entry name" value="Winged helix-like DNA-binding domain superfamily/Winged helix DNA-binding domain"/>
    <property type="match status" value="1"/>
</dbReference>
<evidence type="ECO:0000256" key="5">
    <source>
        <dbReference type="ARBA" id="ARBA00023163"/>
    </source>
</evidence>
<dbReference type="CDD" id="cd07377">
    <property type="entry name" value="WHTH_GntR"/>
    <property type="match status" value="1"/>
</dbReference>
<keyword evidence="8" id="KW-1185">Reference proteome</keyword>
<keyword evidence="4" id="KW-0238">DNA-binding</keyword>
<reference evidence="7 8" key="1">
    <citation type="submission" date="2023-09" db="EMBL/GenBank/DDBJ databases">
        <authorList>
            <person name="Qi X."/>
        </authorList>
    </citation>
    <scope>NUCLEOTIDE SEQUENCE [LARGE SCALE GENOMIC DNA]</scope>
    <source>
        <strain evidence="7 8">S1-1</strain>
    </source>
</reference>
<dbReference type="InterPro" id="IPR015421">
    <property type="entry name" value="PyrdxlP-dep_Trfase_major"/>
</dbReference>
<dbReference type="Proteomes" id="UP001301442">
    <property type="component" value="Chromosome"/>
</dbReference>
<evidence type="ECO:0000256" key="4">
    <source>
        <dbReference type="ARBA" id="ARBA00023125"/>
    </source>
</evidence>
<dbReference type="InterPro" id="IPR004839">
    <property type="entry name" value="Aminotransferase_I/II_large"/>
</dbReference>
<accession>A0ABZ0GQA7</accession>
<keyword evidence="5" id="KW-0804">Transcription</keyword>
<dbReference type="RefSeq" id="WP_348396757.1">
    <property type="nucleotide sequence ID" value="NZ_CP136600.1"/>
</dbReference>
<protein>
    <submittedName>
        <fullName evidence="7">PLP-dependent aminotransferase family protein</fullName>
    </submittedName>
</protein>
<dbReference type="InterPro" id="IPR015422">
    <property type="entry name" value="PyrdxlP-dep_Trfase_small"/>
</dbReference>
<dbReference type="Pfam" id="PF00155">
    <property type="entry name" value="Aminotran_1_2"/>
    <property type="match status" value="1"/>
</dbReference>
<dbReference type="Pfam" id="PF00392">
    <property type="entry name" value="GntR"/>
    <property type="match status" value="1"/>
</dbReference>
<evidence type="ECO:0000256" key="3">
    <source>
        <dbReference type="ARBA" id="ARBA00023015"/>
    </source>
</evidence>
<dbReference type="InterPro" id="IPR000524">
    <property type="entry name" value="Tscrpt_reg_HTH_GntR"/>
</dbReference>
<evidence type="ECO:0000313" key="8">
    <source>
        <dbReference type="Proteomes" id="UP001301442"/>
    </source>
</evidence>
<comment type="similarity">
    <text evidence="1">In the C-terminal section; belongs to the class-I pyridoxal-phosphate-dependent aminotransferase family.</text>
</comment>
<dbReference type="PANTHER" id="PTHR46577">
    <property type="entry name" value="HTH-TYPE TRANSCRIPTIONAL REGULATORY PROTEIN GABR"/>
    <property type="match status" value="1"/>
</dbReference>
<dbReference type="InterPro" id="IPR051446">
    <property type="entry name" value="HTH_trans_reg/aminotransferase"/>
</dbReference>
<gene>
    <name evidence="7" type="ORF">RI844_01740</name>
</gene>
<keyword evidence="7" id="KW-0808">Transferase</keyword>
<evidence type="ECO:0000256" key="1">
    <source>
        <dbReference type="ARBA" id="ARBA00005384"/>
    </source>
</evidence>
<keyword evidence="2" id="KW-0663">Pyridoxal phosphate</keyword>
<organism evidence="7 8">
    <name type="scientific">Thalassotalea fonticola</name>
    <dbReference type="NCBI Taxonomy" id="3065649"/>
    <lineage>
        <taxon>Bacteria</taxon>
        <taxon>Pseudomonadati</taxon>
        <taxon>Pseudomonadota</taxon>
        <taxon>Gammaproteobacteria</taxon>
        <taxon>Alteromonadales</taxon>
        <taxon>Colwelliaceae</taxon>
        <taxon>Thalassotalea</taxon>
    </lineage>
</organism>
<evidence type="ECO:0000313" key="7">
    <source>
        <dbReference type="EMBL" id="WOH37983.1"/>
    </source>
</evidence>
<evidence type="ECO:0000259" key="6">
    <source>
        <dbReference type="PROSITE" id="PS50949"/>
    </source>
</evidence>
<feature type="domain" description="HTH gntR-type" evidence="6">
    <location>
        <begin position="3"/>
        <end position="71"/>
    </location>
</feature>